<evidence type="ECO:0000256" key="6">
    <source>
        <dbReference type="ARBA" id="ARBA00023136"/>
    </source>
</evidence>
<evidence type="ECO:0000256" key="4">
    <source>
        <dbReference type="ARBA" id="ARBA00022692"/>
    </source>
</evidence>
<protein>
    <submittedName>
        <fullName evidence="8">Cytochrome d ubiquinol oxidase subunit II</fullName>
    </submittedName>
</protein>
<feature type="transmembrane region" description="Helical" evidence="7">
    <location>
        <begin position="79"/>
        <end position="104"/>
    </location>
</feature>
<keyword evidence="5 7" id="KW-1133">Transmembrane helix</keyword>
<dbReference type="Proteomes" id="UP000198935">
    <property type="component" value="Unassembled WGS sequence"/>
</dbReference>
<evidence type="ECO:0000256" key="2">
    <source>
        <dbReference type="ARBA" id="ARBA00007543"/>
    </source>
</evidence>
<keyword evidence="3" id="KW-1003">Cell membrane</keyword>
<gene>
    <name evidence="8" type="ORF">SAMN05421736_1239</name>
</gene>
<dbReference type="AlphaFoldDB" id="A0A1H3ULE1"/>
<comment type="subcellular location">
    <subcellularLocation>
        <location evidence="1">Cell membrane</location>
        <topology evidence="1">Multi-pass membrane protein</topology>
    </subcellularLocation>
</comment>
<feature type="transmembrane region" description="Helical" evidence="7">
    <location>
        <begin position="259"/>
        <end position="280"/>
    </location>
</feature>
<feature type="transmembrane region" description="Helical" evidence="7">
    <location>
        <begin position="12"/>
        <end position="33"/>
    </location>
</feature>
<evidence type="ECO:0000256" key="3">
    <source>
        <dbReference type="ARBA" id="ARBA00022475"/>
    </source>
</evidence>
<feature type="transmembrane region" description="Helical" evidence="7">
    <location>
        <begin position="300"/>
        <end position="326"/>
    </location>
</feature>
<keyword evidence="4 7" id="KW-0812">Transmembrane</keyword>
<feature type="transmembrane region" description="Helical" evidence="7">
    <location>
        <begin position="234"/>
        <end position="252"/>
    </location>
</feature>
<feature type="transmembrane region" description="Helical" evidence="7">
    <location>
        <begin position="163"/>
        <end position="184"/>
    </location>
</feature>
<sequence>MIETIGISVLWVFLYGYIIIGSIDFGAGFYSFYAKAANKKHTIRAVIDRYLSPVWEVTNVFLVFFMVGLIGFFPDSAFYYGTSLLVPGSVALVLIAIRGSFYAFANYGARESNLYLFLYGITGLFIPASLSTVLTISEGGFIVTEEGKVRLLLGELFVNPYSWIVVLLAVVSVLFISATFLAYYASRAEDKEAFEVMRNFSLVWSGPTILMSFLVFLTLSTHNPDHFQAMLAESWIFALSLLAFVAAVWFLYKRKHLGAAFCFVCLQFAFAFFGYGYTHLPYILYPYITIYENVTSPEMGITLIIAFIAGLFLLVPSLYLLLRLFLFNAEYVRGS</sequence>
<comment type="similarity">
    <text evidence="2">Belongs to the cytochrome ubiquinol oxidase subunit 2 family.</text>
</comment>
<feature type="transmembrane region" description="Helical" evidence="7">
    <location>
        <begin position="54"/>
        <end position="73"/>
    </location>
</feature>
<dbReference type="GO" id="GO:0005886">
    <property type="term" value="C:plasma membrane"/>
    <property type="evidence" value="ECO:0007669"/>
    <property type="project" value="UniProtKB-SubCell"/>
</dbReference>
<evidence type="ECO:0000313" key="9">
    <source>
        <dbReference type="Proteomes" id="UP000198935"/>
    </source>
</evidence>
<proteinExistence type="inferred from homology"/>
<evidence type="ECO:0000256" key="7">
    <source>
        <dbReference type="SAM" id="Phobius"/>
    </source>
</evidence>
<dbReference type="EMBL" id="FNPI01000023">
    <property type="protein sequence ID" value="SDZ63240.1"/>
    <property type="molecule type" value="Genomic_DNA"/>
</dbReference>
<reference evidence="9" key="1">
    <citation type="submission" date="2016-10" db="EMBL/GenBank/DDBJ databases">
        <authorList>
            <person name="Varghese N."/>
            <person name="Submissions S."/>
        </authorList>
    </citation>
    <scope>NUCLEOTIDE SEQUENCE [LARGE SCALE GENOMIC DNA]</scope>
    <source>
        <strain evidence="9">SP</strain>
    </source>
</reference>
<dbReference type="STRING" id="1503961.SAMN05421736_1239"/>
<keyword evidence="6 7" id="KW-0472">Membrane</keyword>
<keyword evidence="9" id="KW-1185">Reference proteome</keyword>
<accession>A0A1H3ULE1</accession>
<feature type="transmembrane region" description="Helical" evidence="7">
    <location>
        <begin position="116"/>
        <end position="143"/>
    </location>
</feature>
<evidence type="ECO:0000313" key="8">
    <source>
        <dbReference type="EMBL" id="SDZ63240.1"/>
    </source>
</evidence>
<name>A0A1H3ULE1_9BACI</name>
<dbReference type="Pfam" id="PF02322">
    <property type="entry name" value="Cyt_bd_oxida_II"/>
    <property type="match status" value="1"/>
</dbReference>
<dbReference type="OrthoDB" id="2416742at2"/>
<evidence type="ECO:0000256" key="5">
    <source>
        <dbReference type="ARBA" id="ARBA00022989"/>
    </source>
</evidence>
<dbReference type="InterPro" id="IPR003317">
    <property type="entry name" value="Cyt-d_oxidase_su2"/>
</dbReference>
<evidence type="ECO:0000256" key="1">
    <source>
        <dbReference type="ARBA" id="ARBA00004651"/>
    </source>
</evidence>
<organism evidence="8 9">
    <name type="scientific">Evansella caseinilytica</name>
    <dbReference type="NCBI Taxonomy" id="1503961"/>
    <lineage>
        <taxon>Bacteria</taxon>
        <taxon>Bacillati</taxon>
        <taxon>Bacillota</taxon>
        <taxon>Bacilli</taxon>
        <taxon>Bacillales</taxon>
        <taxon>Bacillaceae</taxon>
        <taxon>Evansella</taxon>
    </lineage>
</organism>
<feature type="transmembrane region" description="Helical" evidence="7">
    <location>
        <begin position="196"/>
        <end position="219"/>
    </location>
</feature>